<evidence type="ECO:0000256" key="4">
    <source>
        <dbReference type="PROSITE-ProRule" id="PRU00800"/>
    </source>
</evidence>
<dbReference type="PANTHER" id="PTHR45766:SF6">
    <property type="entry name" value="SWI_SNF-RELATED MATRIX-ASSOCIATED ACTIN-DEPENDENT REGULATOR OF CHROMATIN SUBFAMILY A-LIKE PROTEIN 1"/>
    <property type="match status" value="1"/>
</dbReference>
<evidence type="ECO:0000313" key="8">
    <source>
        <dbReference type="EMBL" id="JAS06254.1"/>
    </source>
</evidence>
<dbReference type="SUPFAM" id="SSF52540">
    <property type="entry name" value="P-loop containing nucleoside triphosphate hydrolases"/>
    <property type="match status" value="2"/>
</dbReference>
<dbReference type="PANTHER" id="PTHR45766">
    <property type="entry name" value="DNA ANNEALING HELICASE AND ENDONUCLEASE ZRANB3 FAMILY MEMBER"/>
    <property type="match status" value="1"/>
</dbReference>
<dbReference type="PROSITE" id="PS51467">
    <property type="entry name" value="HARP"/>
    <property type="match status" value="1"/>
</dbReference>
<dbReference type="InterPro" id="IPR000330">
    <property type="entry name" value="SNF2_N"/>
</dbReference>
<dbReference type="CDD" id="cd18793">
    <property type="entry name" value="SF2_C_SNF"/>
    <property type="match status" value="1"/>
</dbReference>
<dbReference type="CDD" id="cd18010">
    <property type="entry name" value="DEXHc_HARP_SMARCAL1"/>
    <property type="match status" value="1"/>
</dbReference>
<dbReference type="EMBL" id="GEDC01018331">
    <property type="protein sequence ID" value="JAS18967.1"/>
    <property type="molecule type" value="Transcribed_RNA"/>
</dbReference>
<dbReference type="InterPro" id="IPR001650">
    <property type="entry name" value="Helicase_C-like"/>
</dbReference>
<dbReference type="Pfam" id="PF00271">
    <property type="entry name" value="Helicase_C"/>
    <property type="match status" value="1"/>
</dbReference>
<name>A0A1B6CZS6_9HEMI</name>
<evidence type="ECO:0000259" key="5">
    <source>
        <dbReference type="PROSITE" id="PS51192"/>
    </source>
</evidence>
<dbReference type="EMBL" id="GEDC01012409">
    <property type="protein sequence ID" value="JAS24889.1"/>
    <property type="molecule type" value="Transcribed_RNA"/>
</dbReference>
<comment type="similarity">
    <text evidence="4">Belongs to the SNF2/RAD54 helicase family. SMARCAL1 subfamily.</text>
</comment>
<dbReference type="InterPro" id="IPR014001">
    <property type="entry name" value="Helicase_ATP-bd"/>
</dbReference>
<dbReference type="InterPro" id="IPR038718">
    <property type="entry name" value="SNF2-like_sf"/>
</dbReference>
<dbReference type="PROSITE" id="PS51192">
    <property type="entry name" value="HELICASE_ATP_BIND_1"/>
    <property type="match status" value="1"/>
</dbReference>
<dbReference type="InterPro" id="IPR049730">
    <property type="entry name" value="SNF2/RAD54-like_C"/>
</dbReference>
<keyword evidence="3" id="KW-0539">Nucleus</keyword>
<evidence type="ECO:0000313" key="9">
    <source>
        <dbReference type="EMBL" id="JAS18967.1"/>
    </source>
</evidence>
<dbReference type="GO" id="GO:0031297">
    <property type="term" value="P:replication fork processing"/>
    <property type="evidence" value="ECO:0007669"/>
    <property type="project" value="TreeGrafter"/>
</dbReference>
<dbReference type="Pfam" id="PF07443">
    <property type="entry name" value="HARP"/>
    <property type="match status" value="1"/>
</dbReference>
<evidence type="ECO:0008006" key="11">
    <source>
        <dbReference type="Google" id="ProtNLM"/>
    </source>
</evidence>
<dbReference type="GO" id="GO:0006281">
    <property type="term" value="P:DNA repair"/>
    <property type="evidence" value="ECO:0007669"/>
    <property type="project" value="TreeGrafter"/>
</dbReference>
<dbReference type="InterPro" id="IPR010003">
    <property type="entry name" value="HARP_dom"/>
</dbReference>
<evidence type="ECO:0000259" key="7">
    <source>
        <dbReference type="PROSITE" id="PS51467"/>
    </source>
</evidence>
<dbReference type="Gene3D" id="3.40.50.10810">
    <property type="entry name" value="Tandem AAA-ATPase domain"/>
    <property type="match status" value="1"/>
</dbReference>
<organism evidence="9">
    <name type="scientific">Clastoptera arizonana</name>
    <name type="common">Arizona spittle bug</name>
    <dbReference type="NCBI Taxonomy" id="38151"/>
    <lineage>
        <taxon>Eukaryota</taxon>
        <taxon>Metazoa</taxon>
        <taxon>Ecdysozoa</taxon>
        <taxon>Arthropoda</taxon>
        <taxon>Hexapoda</taxon>
        <taxon>Insecta</taxon>
        <taxon>Pterygota</taxon>
        <taxon>Neoptera</taxon>
        <taxon>Paraneoptera</taxon>
        <taxon>Hemiptera</taxon>
        <taxon>Auchenorrhyncha</taxon>
        <taxon>Cercopoidea</taxon>
        <taxon>Clastopteridae</taxon>
        <taxon>Clastoptera</taxon>
    </lineage>
</organism>
<feature type="domain" description="HARP" evidence="7">
    <location>
        <begin position="97"/>
        <end position="172"/>
    </location>
</feature>
<reference evidence="9" key="1">
    <citation type="submission" date="2015-12" db="EMBL/GenBank/DDBJ databases">
        <title>De novo transcriptome assembly of four potential Pierce s Disease insect vectors from Arizona vineyards.</title>
        <authorList>
            <person name="Tassone E.E."/>
        </authorList>
    </citation>
    <scope>NUCLEOTIDE SEQUENCE</scope>
</reference>
<accession>A0A1B6CZS6</accession>
<dbReference type="FunFam" id="3.40.50.300:FF:003021">
    <property type="entry name" value="Uncharacterized protein (Fragment)"/>
    <property type="match status" value="1"/>
</dbReference>
<dbReference type="SMART" id="SM00490">
    <property type="entry name" value="HELICc"/>
    <property type="match status" value="1"/>
</dbReference>
<dbReference type="GO" id="GO:0005524">
    <property type="term" value="F:ATP binding"/>
    <property type="evidence" value="ECO:0007669"/>
    <property type="project" value="InterPro"/>
</dbReference>
<dbReference type="GO" id="GO:0043596">
    <property type="term" value="C:nuclear replication fork"/>
    <property type="evidence" value="ECO:0007669"/>
    <property type="project" value="TreeGrafter"/>
</dbReference>
<feature type="domain" description="Helicase ATP-binding" evidence="5">
    <location>
        <begin position="213"/>
        <end position="369"/>
    </location>
</feature>
<dbReference type="EMBL" id="GEDC01031044">
    <property type="protein sequence ID" value="JAS06254.1"/>
    <property type="molecule type" value="Transcribed_RNA"/>
</dbReference>
<evidence type="ECO:0000313" key="10">
    <source>
        <dbReference type="EMBL" id="JAS24889.1"/>
    </source>
</evidence>
<proteinExistence type="inferred from homology"/>
<feature type="domain" description="Helicase C-terminal" evidence="6">
    <location>
        <begin position="480"/>
        <end position="638"/>
    </location>
</feature>
<sequence length="682" mass="77893">MTSSLTPEQLKRIEQNRKLALEKRAASLLVHNQPQLYEKGNKNVSTSQNSCSVLLSSKSASSFYNNTPQSSVQPYKKSKEPVWMKYRNKNGSYSDNSLTKPNTVTGCCRLISEDRFTVDIPYHKETVEVFKTVKGFLYDSQLKQWNFPLTEYQSFKQATDLLRPSVSISPLPTIIFDIFLNKNTKTNLHKIDITKVEVTLRNNAYPFQIEGIQFGVSKEGRCLLADDMGLGKTIQALGIADYYHCDWPLLIVCPSSMKFQWEEEIHKNLPNIPVHHIFILNKSKDVFENIEVLIMSYDMVGKKLDAIKAYKFGVVIVDESHNLKNPKAQRTIAAIELFKSCKRIILLSGTPALSRPKELYTQINSLDSSVFSNFHEFGKRYCDGKKDHFGWNFEGSSNMEELKLILNKKFMIRRLKSEVITQLPNKVRQIIILNNEGMNTSNKSMKLYSEKLKMKSVTGMERRGTLLSYFAETGKVKGKAVCDYISTLLADGKKFLCFGHHKEVLDLISDLLENNNTFYIRIDGSVSAEERKLLCDRFQYEDKFRVAVLSITAANTGLTLTSAQLVVFAELFWNPGVLVQAEDRAHRIGQRDCVFVHYLMAKGTADDHLWPLIQKKLEVLHKAGLSKDNFKDSSTETFDLKTSHQTSIDDFLEVFDEGDDEALLSLMDEVEGIPEKKRKLYK</sequence>
<dbReference type="SMART" id="SM00487">
    <property type="entry name" value="DEXDc"/>
    <property type="match status" value="1"/>
</dbReference>
<dbReference type="AlphaFoldDB" id="A0A1B6CZS6"/>
<evidence type="ECO:0000256" key="3">
    <source>
        <dbReference type="ARBA" id="ARBA00023242"/>
    </source>
</evidence>
<dbReference type="Pfam" id="PF00176">
    <property type="entry name" value="SNF2-rel_dom"/>
    <property type="match status" value="1"/>
</dbReference>
<evidence type="ECO:0000259" key="6">
    <source>
        <dbReference type="PROSITE" id="PS51194"/>
    </source>
</evidence>
<comment type="subcellular location">
    <subcellularLocation>
        <location evidence="1">Nucleus</location>
    </subcellularLocation>
</comment>
<dbReference type="GO" id="GO:0016787">
    <property type="term" value="F:hydrolase activity"/>
    <property type="evidence" value="ECO:0007669"/>
    <property type="project" value="UniProtKB-KW"/>
</dbReference>
<dbReference type="InterPro" id="IPR027417">
    <property type="entry name" value="P-loop_NTPase"/>
</dbReference>
<evidence type="ECO:0000256" key="2">
    <source>
        <dbReference type="ARBA" id="ARBA00022801"/>
    </source>
</evidence>
<evidence type="ECO:0000256" key="1">
    <source>
        <dbReference type="ARBA" id="ARBA00004123"/>
    </source>
</evidence>
<dbReference type="PROSITE" id="PS51194">
    <property type="entry name" value="HELICASE_CTER"/>
    <property type="match status" value="1"/>
</dbReference>
<protein>
    <recommendedName>
        <fullName evidence="11">SWI/SNF-related matrix-associated actin-dependent regulator of chromatin subfamily A-like protein 1</fullName>
    </recommendedName>
</protein>
<keyword evidence="2" id="KW-0378">Hydrolase</keyword>
<gene>
    <name evidence="10" type="ORF">g.36410</name>
    <name evidence="9" type="ORF">g.36412</name>
    <name evidence="8" type="ORF">g.36414</name>
</gene>
<dbReference type="Gene3D" id="3.40.50.300">
    <property type="entry name" value="P-loop containing nucleotide triphosphate hydrolases"/>
    <property type="match status" value="1"/>
</dbReference>